<dbReference type="RefSeq" id="WP_277563872.1">
    <property type="nucleotide sequence ID" value="NZ_JAPDHZ010000002.1"/>
</dbReference>
<keyword evidence="3" id="KW-1185">Reference proteome</keyword>
<dbReference type="EMBL" id="JAPDHZ010000002">
    <property type="protein sequence ID" value="MDG0789986.1"/>
    <property type="molecule type" value="Genomic_DNA"/>
</dbReference>
<evidence type="ECO:0000256" key="1">
    <source>
        <dbReference type="SAM" id="SignalP"/>
    </source>
</evidence>
<reference evidence="2 3" key="1">
    <citation type="submission" date="2022-10" db="EMBL/GenBank/DDBJ databases">
        <title>Comparative genomic analysis of Cohnella hashimotonis sp. nov., isolated from the International Space Station.</title>
        <authorList>
            <person name="Simpson A."/>
            <person name="Venkateswaran K."/>
        </authorList>
    </citation>
    <scope>NUCLEOTIDE SEQUENCE [LARGE SCALE GENOMIC DNA]</scope>
    <source>
        <strain evidence="2 3">DSM 18997</strain>
    </source>
</reference>
<sequence>MRKAYRSAAFRPLLLVLLLSVLSVFAAARSAAAPVPADTNDPAQCAAAIVSQLSGQPGFSAWKTGSPRIEALGPGTHGWLATVVGPKGTPLGYAVVYAAEDGSCRLGEYGLGPKPLFDTTTLRMALATGGYIQAATSNAFRAVKHYIHPFAAAWEVKLAKETIWLDAKTAELLPVDNEAQWLAAAASDPYIPADAGAAPDKPRELRLLAAAETFDPYERLSWLLGDKPFDPRPDRLIARLKAKDRLVYVAEPLGDKMLYAQSVVGYQRWQGGRLDLALDMNGSRFIPLDALVKLSDGLFLSLNQ</sequence>
<feature type="chain" id="PRO_5040781888" evidence="1">
    <location>
        <begin position="27"/>
        <end position="304"/>
    </location>
</feature>
<accession>A0A9X4KDF1</accession>
<keyword evidence="1" id="KW-0732">Signal</keyword>
<evidence type="ECO:0000313" key="3">
    <source>
        <dbReference type="Proteomes" id="UP001153387"/>
    </source>
</evidence>
<name>A0A9X4KDF1_9BACL</name>
<dbReference type="Proteomes" id="UP001153387">
    <property type="component" value="Unassembled WGS sequence"/>
</dbReference>
<dbReference type="AlphaFoldDB" id="A0A9X4KDF1"/>
<protein>
    <submittedName>
        <fullName evidence="2">Uncharacterized protein</fullName>
    </submittedName>
</protein>
<comment type="caution">
    <text evidence="2">The sequence shown here is derived from an EMBL/GenBank/DDBJ whole genome shotgun (WGS) entry which is preliminary data.</text>
</comment>
<proteinExistence type="predicted"/>
<organism evidence="2 3">
    <name type="scientific">Cohnella ginsengisoli</name>
    <dbReference type="NCBI Taxonomy" id="425004"/>
    <lineage>
        <taxon>Bacteria</taxon>
        <taxon>Bacillati</taxon>
        <taxon>Bacillota</taxon>
        <taxon>Bacilli</taxon>
        <taxon>Bacillales</taxon>
        <taxon>Paenibacillaceae</taxon>
        <taxon>Cohnella</taxon>
    </lineage>
</organism>
<feature type="signal peptide" evidence="1">
    <location>
        <begin position="1"/>
        <end position="26"/>
    </location>
</feature>
<evidence type="ECO:0000313" key="2">
    <source>
        <dbReference type="EMBL" id="MDG0789986.1"/>
    </source>
</evidence>
<gene>
    <name evidence="2" type="ORF">OMP38_03280</name>
</gene>